<accession>A0A1Y2GF77</accession>
<evidence type="ECO:0000313" key="2">
    <source>
        <dbReference type="Proteomes" id="UP000193648"/>
    </source>
</evidence>
<dbReference type="GeneID" id="33570855"/>
<protein>
    <submittedName>
        <fullName evidence="1">Uncharacterized protein</fullName>
    </submittedName>
</protein>
<dbReference type="InParanoid" id="A0A1Y2GF77"/>
<comment type="caution">
    <text evidence="1">The sequence shown here is derived from an EMBL/GenBank/DDBJ whole genome shotgun (WGS) entry which is preliminary data.</text>
</comment>
<proteinExistence type="predicted"/>
<dbReference type="RefSeq" id="XP_021878714.1">
    <property type="nucleotide sequence ID" value="XM_022029012.1"/>
</dbReference>
<dbReference type="EMBL" id="MCFF01000035">
    <property type="protein sequence ID" value="ORZ09087.1"/>
    <property type="molecule type" value="Genomic_DNA"/>
</dbReference>
<dbReference type="Proteomes" id="UP000193648">
    <property type="component" value="Unassembled WGS sequence"/>
</dbReference>
<dbReference type="AlphaFoldDB" id="A0A1Y2GF77"/>
<reference evidence="1 2" key="1">
    <citation type="submission" date="2016-07" db="EMBL/GenBank/DDBJ databases">
        <title>Pervasive Adenine N6-methylation of Active Genes in Fungi.</title>
        <authorList>
            <consortium name="DOE Joint Genome Institute"/>
            <person name="Mondo S.J."/>
            <person name="Dannebaum R.O."/>
            <person name="Kuo R.C."/>
            <person name="Labutti K."/>
            <person name="Haridas S."/>
            <person name="Kuo A."/>
            <person name="Salamov A."/>
            <person name="Ahrendt S.R."/>
            <person name="Lipzen A."/>
            <person name="Sullivan W."/>
            <person name="Andreopoulos W.B."/>
            <person name="Clum A."/>
            <person name="Lindquist E."/>
            <person name="Daum C."/>
            <person name="Ramamoorthy G.K."/>
            <person name="Gryganskyi A."/>
            <person name="Culley D."/>
            <person name="Magnuson J.K."/>
            <person name="James T.Y."/>
            <person name="O'Malley M.A."/>
            <person name="Stajich J.E."/>
            <person name="Spatafora J.W."/>
            <person name="Visel A."/>
            <person name="Grigoriev I.V."/>
        </authorList>
    </citation>
    <scope>NUCLEOTIDE SEQUENCE [LARGE SCALE GENOMIC DNA]</scope>
    <source>
        <strain evidence="1 2">NRRL 3116</strain>
    </source>
</reference>
<evidence type="ECO:0000313" key="1">
    <source>
        <dbReference type="EMBL" id="ORZ09087.1"/>
    </source>
</evidence>
<organism evidence="1 2">
    <name type="scientific">Lobosporangium transversale</name>
    <dbReference type="NCBI Taxonomy" id="64571"/>
    <lineage>
        <taxon>Eukaryota</taxon>
        <taxon>Fungi</taxon>
        <taxon>Fungi incertae sedis</taxon>
        <taxon>Mucoromycota</taxon>
        <taxon>Mortierellomycotina</taxon>
        <taxon>Mortierellomycetes</taxon>
        <taxon>Mortierellales</taxon>
        <taxon>Mortierellaceae</taxon>
        <taxon>Lobosporangium</taxon>
    </lineage>
</organism>
<gene>
    <name evidence="1" type="ORF">BCR41DRAFT_398955</name>
</gene>
<name>A0A1Y2GF77_9FUNG</name>
<keyword evidence="2" id="KW-1185">Reference proteome</keyword>
<sequence length="139" mass="15025">MNGLLNIILVIEQDDEKEEKKLHLRNVHIIHKAIPSTVLGPQAHIPNPANPVDQALDPPGTQQGSVAAAVSVAVAVPAVAVPAVAHPIETPDNVPITECSNETWMQVILHDNRLGHKSFGQTWIVYSTEMALRAELLDS</sequence>